<evidence type="ECO:0000313" key="2">
    <source>
        <dbReference type="EMBL" id="QVI21993.1"/>
    </source>
</evidence>
<dbReference type="SUPFAM" id="SSF52096">
    <property type="entry name" value="ClpP/crotonase"/>
    <property type="match status" value="1"/>
</dbReference>
<reference evidence="2 3" key="1">
    <citation type="submission" date="2021-04" db="EMBL/GenBank/DDBJ databases">
        <title>Nocardia tengchongensis.</title>
        <authorList>
            <person name="Zhuang k."/>
            <person name="Ran Y."/>
            <person name="Li W."/>
        </authorList>
    </citation>
    <scope>NUCLEOTIDE SEQUENCE [LARGE SCALE GENOMIC DNA]</scope>
    <source>
        <strain evidence="2 3">CFH S0057</strain>
    </source>
</reference>
<dbReference type="CDD" id="cd06558">
    <property type="entry name" value="crotonase-like"/>
    <property type="match status" value="1"/>
</dbReference>
<accession>A0ABX8CPY7</accession>
<sequence>MTTTTPGYTAIRDGRVLRITITNPARKNALSYDTMAGLGDTVLAASADPAVRVIVLTGEGGDFCTGADLASAPGEKERGITAEMTMDVANRMIKAIVDAPIPVIARVKGAAAGVGVAFALAADLTYAAEDSYLLLAFINIGLMPDGGAAAMVAAAAGRPLAAEMALLGERLPARKALEHSLIAGVYADAELDAKVEAVVAKLAHGPRRALELTKQALNAAALTSLDAALAAEKTGQCELLGSADFAEGATAMLQKRKAVFAE</sequence>
<dbReference type="EMBL" id="CP074371">
    <property type="protein sequence ID" value="QVI21993.1"/>
    <property type="molecule type" value="Genomic_DNA"/>
</dbReference>
<organism evidence="2 3">
    <name type="scientific">Nocardia tengchongensis</name>
    <dbReference type="NCBI Taxonomy" id="2055889"/>
    <lineage>
        <taxon>Bacteria</taxon>
        <taxon>Bacillati</taxon>
        <taxon>Actinomycetota</taxon>
        <taxon>Actinomycetes</taxon>
        <taxon>Mycobacteriales</taxon>
        <taxon>Nocardiaceae</taxon>
        <taxon>Nocardia</taxon>
    </lineage>
</organism>
<gene>
    <name evidence="2" type="ORF">KHQ06_02180</name>
</gene>
<dbReference type="InterPro" id="IPR029045">
    <property type="entry name" value="ClpP/crotonase-like_dom_sf"/>
</dbReference>
<dbReference type="PANTHER" id="PTHR43459:SF1">
    <property type="entry name" value="EG:BACN32G11.4 PROTEIN"/>
    <property type="match status" value="1"/>
</dbReference>
<dbReference type="Gene3D" id="1.10.12.10">
    <property type="entry name" value="Lyase 2-enoyl-coa Hydratase, Chain A, domain 2"/>
    <property type="match status" value="1"/>
</dbReference>
<dbReference type="Gene3D" id="3.90.226.10">
    <property type="entry name" value="2-enoyl-CoA Hydratase, Chain A, domain 1"/>
    <property type="match status" value="1"/>
</dbReference>
<name>A0ABX8CPY7_9NOCA</name>
<protein>
    <submittedName>
        <fullName evidence="2">Enoyl-CoA hydratase/isomerase family protein</fullName>
    </submittedName>
</protein>
<dbReference type="RefSeq" id="WP_213558082.1">
    <property type="nucleotide sequence ID" value="NZ_JBHZDI010000057.1"/>
</dbReference>
<dbReference type="Proteomes" id="UP000683310">
    <property type="component" value="Chromosome"/>
</dbReference>
<keyword evidence="3" id="KW-1185">Reference proteome</keyword>
<dbReference type="PANTHER" id="PTHR43459">
    <property type="entry name" value="ENOYL-COA HYDRATASE"/>
    <property type="match status" value="1"/>
</dbReference>
<dbReference type="Pfam" id="PF00378">
    <property type="entry name" value="ECH_1"/>
    <property type="match status" value="1"/>
</dbReference>
<evidence type="ECO:0000313" key="3">
    <source>
        <dbReference type="Proteomes" id="UP000683310"/>
    </source>
</evidence>
<comment type="similarity">
    <text evidence="1">Belongs to the enoyl-CoA hydratase/isomerase family.</text>
</comment>
<dbReference type="InterPro" id="IPR001753">
    <property type="entry name" value="Enoyl-CoA_hydra/iso"/>
</dbReference>
<evidence type="ECO:0000256" key="1">
    <source>
        <dbReference type="ARBA" id="ARBA00005254"/>
    </source>
</evidence>
<proteinExistence type="inferred from homology"/>
<dbReference type="InterPro" id="IPR014748">
    <property type="entry name" value="Enoyl-CoA_hydra_C"/>
</dbReference>